<reference evidence="1 2" key="1">
    <citation type="submission" date="2019-06" db="EMBL/GenBank/DDBJ databases">
        <title>Sorghum-associated microbial communities from plants grown in Nebraska, USA.</title>
        <authorList>
            <person name="Schachtman D."/>
        </authorList>
    </citation>
    <scope>NUCLEOTIDE SEQUENCE [LARGE SCALE GENOMIC DNA]</scope>
    <source>
        <strain evidence="1 2">T529</strain>
    </source>
</reference>
<accession>A0A561BF53</accession>
<dbReference type="RefSeq" id="WP_145746013.1">
    <property type="nucleotide sequence ID" value="NZ_VIVL01000009.1"/>
</dbReference>
<comment type="caution">
    <text evidence="1">The sequence shown here is derived from an EMBL/GenBank/DDBJ whole genome shotgun (WGS) entry which is preliminary data.</text>
</comment>
<dbReference type="EMBL" id="VIVL01000009">
    <property type="protein sequence ID" value="TWD77477.1"/>
    <property type="molecule type" value="Genomic_DNA"/>
</dbReference>
<protein>
    <submittedName>
        <fullName evidence="1">Uncharacterized protein</fullName>
    </submittedName>
</protein>
<name>A0A561BF53_9BURK</name>
<organism evidence="1 2">
    <name type="scientific">Variovorax beijingensis</name>
    <dbReference type="NCBI Taxonomy" id="2496117"/>
    <lineage>
        <taxon>Bacteria</taxon>
        <taxon>Pseudomonadati</taxon>
        <taxon>Pseudomonadota</taxon>
        <taxon>Betaproteobacteria</taxon>
        <taxon>Burkholderiales</taxon>
        <taxon>Comamonadaceae</taxon>
        <taxon>Variovorax</taxon>
    </lineage>
</organism>
<proteinExistence type="predicted"/>
<dbReference type="Proteomes" id="UP000319722">
    <property type="component" value="Unassembled WGS sequence"/>
</dbReference>
<dbReference type="AlphaFoldDB" id="A0A561BF53"/>
<evidence type="ECO:0000313" key="1">
    <source>
        <dbReference type="EMBL" id="TWD77477.1"/>
    </source>
</evidence>
<gene>
    <name evidence="1" type="ORF">FB547_10911</name>
</gene>
<sequence length="113" mass="11966">MATSIITRIDKSASSTTNVLPFARRTALASPDQQEIIDLLAAELARAQRGEIGGVMLITSTSINGDDHIDIRGLFSHRLERASCALTKSLDALMAHILGGGTDFADLGKTGRS</sequence>
<evidence type="ECO:0000313" key="2">
    <source>
        <dbReference type="Proteomes" id="UP000319722"/>
    </source>
</evidence>